<evidence type="ECO:0000256" key="1">
    <source>
        <dbReference type="SAM" id="Coils"/>
    </source>
</evidence>
<proteinExistence type="predicted"/>
<dbReference type="PANTHER" id="PTHR47383">
    <property type="entry name" value="OS03G0659800 PROTEIN"/>
    <property type="match status" value="1"/>
</dbReference>
<dbReference type="EMBL" id="JACGWK010000006">
    <property type="protein sequence ID" value="KAL0348733.1"/>
    <property type="molecule type" value="Genomic_DNA"/>
</dbReference>
<comment type="caution">
    <text evidence="2">The sequence shown here is derived from an EMBL/GenBank/DDBJ whole genome shotgun (WGS) entry which is preliminary data.</text>
</comment>
<feature type="coiled-coil region" evidence="1">
    <location>
        <begin position="75"/>
        <end position="109"/>
    </location>
</feature>
<gene>
    <name evidence="2" type="ORF">Sangu_1101100</name>
</gene>
<evidence type="ECO:0000313" key="2">
    <source>
        <dbReference type="EMBL" id="KAL0348733.1"/>
    </source>
</evidence>
<organism evidence="2">
    <name type="scientific">Sesamum angustifolium</name>
    <dbReference type="NCBI Taxonomy" id="2727405"/>
    <lineage>
        <taxon>Eukaryota</taxon>
        <taxon>Viridiplantae</taxon>
        <taxon>Streptophyta</taxon>
        <taxon>Embryophyta</taxon>
        <taxon>Tracheophyta</taxon>
        <taxon>Spermatophyta</taxon>
        <taxon>Magnoliopsida</taxon>
        <taxon>eudicotyledons</taxon>
        <taxon>Gunneridae</taxon>
        <taxon>Pentapetalae</taxon>
        <taxon>asterids</taxon>
        <taxon>lamiids</taxon>
        <taxon>Lamiales</taxon>
        <taxon>Pedaliaceae</taxon>
        <taxon>Sesamum</taxon>
    </lineage>
</organism>
<reference evidence="2" key="1">
    <citation type="submission" date="2020-06" db="EMBL/GenBank/DDBJ databases">
        <authorList>
            <person name="Li T."/>
            <person name="Hu X."/>
            <person name="Zhang T."/>
            <person name="Song X."/>
            <person name="Zhang H."/>
            <person name="Dai N."/>
            <person name="Sheng W."/>
            <person name="Hou X."/>
            <person name="Wei L."/>
        </authorList>
    </citation>
    <scope>NUCLEOTIDE SEQUENCE</scope>
    <source>
        <strain evidence="2">G01</strain>
        <tissue evidence="2">Leaf</tissue>
    </source>
</reference>
<accession>A0AAW2NZP1</accession>
<reference evidence="2" key="2">
    <citation type="journal article" date="2024" name="Plant">
        <title>Genomic evolution and insights into agronomic trait innovations of Sesamum species.</title>
        <authorList>
            <person name="Miao H."/>
            <person name="Wang L."/>
            <person name="Qu L."/>
            <person name="Liu H."/>
            <person name="Sun Y."/>
            <person name="Le M."/>
            <person name="Wang Q."/>
            <person name="Wei S."/>
            <person name="Zheng Y."/>
            <person name="Lin W."/>
            <person name="Duan Y."/>
            <person name="Cao H."/>
            <person name="Xiong S."/>
            <person name="Wang X."/>
            <person name="Wei L."/>
            <person name="Li C."/>
            <person name="Ma Q."/>
            <person name="Ju M."/>
            <person name="Zhao R."/>
            <person name="Li G."/>
            <person name="Mu C."/>
            <person name="Tian Q."/>
            <person name="Mei H."/>
            <person name="Zhang T."/>
            <person name="Gao T."/>
            <person name="Zhang H."/>
        </authorList>
    </citation>
    <scope>NUCLEOTIDE SEQUENCE</scope>
    <source>
        <strain evidence="2">G01</strain>
    </source>
</reference>
<dbReference type="AlphaFoldDB" id="A0AAW2NZP1"/>
<keyword evidence="1" id="KW-0175">Coiled coil</keyword>
<dbReference type="InterPro" id="IPR058936">
    <property type="entry name" value="At4g15545-like"/>
</dbReference>
<dbReference type="PANTHER" id="PTHR47383:SF3">
    <property type="entry name" value="WAT1-RELATED PROTEIN"/>
    <property type="match status" value="1"/>
</dbReference>
<name>A0AAW2NZP1_9LAMI</name>
<sequence>MLSTESPKFDLPEKLLQALPSDPFEQLDVARKITSIALSARVDALESEVSVLQQQLADRDTIISGLESLQLDASLNEASDKLSLAQQEKESLMKENAQLSIAVKKLNRDVAT</sequence>
<protein>
    <submittedName>
        <fullName evidence="2">Uncharacterized protein</fullName>
    </submittedName>
</protein>